<evidence type="ECO:0000313" key="6">
    <source>
        <dbReference type="Proteomes" id="UP000799778"/>
    </source>
</evidence>
<evidence type="ECO:0000313" key="5">
    <source>
        <dbReference type="EMBL" id="KAF2010881.1"/>
    </source>
</evidence>
<dbReference type="PANTHER" id="PTHR47427:SF2">
    <property type="entry name" value="C2H2-TYPE DOMAIN-CONTAINING PROTEIN"/>
    <property type="match status" value="1"/>
</dbReference>
<dbReference type="PROSITE" id="PS00028">
    <property type="entry name" value="ZINC_FINGER_C2H2_1"/>
    <property type="match status" value="1"/>
</dbReference>
<dbReference type="EMBL" id="ML978075">
    <property type="protein sequence ID" value="KAF2010881.1"/>
    <property type="molecule type" value="Genomic_DNA"/>
</dbReference>
<keyword evidence="6" id="KW-1185">Reference proteome</keyword>
<dbReference type="InterPro" id="IPR036236">
    <property type="entry name" value="Znf_C2H2_sf"/>
</dbReference>
<keyword evidence="3" id="KW-0863">Zinc-finger</keyword>
<keyword evidence="2" id="KW-0539">Nucleus</keyword>
<dbReference type="InterPro" id="IPR052127">
    <property type="entry name" value="STE12_transcription_factor"/>
</dbReference>
<reference evidence="5" key="1">
    <citation type="journal article" date="2020" name="Stud. Mycol.">
        <title>101 Dothideomycetes genomes: a test case for predicting lifestyles and emergence of pathogens.</title>
        <authorList>
            <person name="Haridas S."/>
            <person name="Albert R."/>
            <person name="Binder M."/>
            <person name="Bloem J."/>
            <person name="Labutti K."/>
            <person name="Salamov A."/>
            <person name="Andreopoulos B."/>
            <person name="Baker S."/>
            <person name="Barry K."/>
            <person name="Bills G."/>
            <person name="Bluhm B."/>
            <person name="Cannon C."/>
            <person name="Castanera R."/>
            <person name="Culley D."/>
            <person name="Daum C."/>
            <person name="Ezra D."/>
            <person name="Gonzalez J."/>
            <person name="Henrissat B."/>
            <person name="Kuo A."/>
            <person name="Liang C."/>
            <person name="Lipzen A."/>
            <person name="Lutzoni F."/>
            <person name="Magnuson J."/>
            <person name="Mondo S."/>
            <person name="Nolan M."/>
            <person name="Ohm R."/>
            <person name="Pangilinan J."/>
            <person name="Park H.-J."/>
            <person name="Ramirez L."/>
            <person name="Alfaro M."/>
            <person name="Sun H."/>
            <person name="Tritt A."/>
            <person name="Yoshinaga Y."/>
            <person name="Zwiers L.-H."/>
            <person name="Turgeon B."/>
            <person name="Goodwin S."/>
            <person name="Spatafora J."/>
            <person name="Crous P."/>
            <person name="Grigoriev I."/>
        </authorList>
    </citation>
    <scope>NUCLEOTIDE SEQUENCE</scope>
    <source>
        <strain evidence="5">CBS 175.79</strain>
    </source>
</reference>
<gene>
    <name evidence="5" type="ORF">BU24DRAFT_355592</name>
</gene>
<dbReference type="GO" id="GO:0003700">
    <property type="term" value="F:DNA-binding transcription factor activity"/>
    <property type="evidence" value="ECO:0007669"/>
    <property type="project" value="TreeGrafter"/>
</dbReference>
<dbReference type="GeneID" id="54281260"/>
<dbReference type="GO" id="GO:1990527">
    <property type="term" value="C:Tec1p-Ste12p-Dig1p complex"/>
    <property type="evidence" value="ECO:0007669"/>
    <property type="project" value="TreeGrafter"/>
</dbReference>
<proteinExistence type="predicted"/>
<dbReference type="SUPFAM" id="SSF57667">
    <property type="entry name" value="beta-beta-alpha zinc fingers"/>
    <property type="match status" value="1"/>
</dbReference>
<dbReference type="InterPro" id="IPR013087">
    <property type="entry name" value="Znf_C2H2_type"/>
</dbReference>
<dbReference type="Gene3D" id="3.30.160.60">
    <property type="entry name" value="Classic Zinc Finger"/>
    <property type="match status" value="1"/>
</dbReference>
<accession>A0A6A5XD99</accession>
<dbReference type="RefSeq" id="XP_033379220.1">
    <property type="nucleotide sequence ID" value="XM_033523863.1"/>
</dbReference>
<dbReference type="PROSITE" id="PS50157">
    <property type="entry name" value="ZINC_FINGER_C2H2_2"/>
    <property type="match status" value="1"/>
</dbReference>
<evidence type="ECO:0000256" key="3">
    <source>
        <dbReference type="PROSITE-ProRule" id="PRU00042"/>
    </source>
</evidence>
<sequence length="137" mass="15817">MELDGTEIFCSVEPFKKEKDGKCYPIGGPTRTIHECELYRSDGIPCRRRFKRPEHLKRHAETHSGKLNHHCKICFKGFGRNDNCQAHYDTHIRRPGKKDGRNRKMSLREVEEIVAGDVKLIEKLRSKHGCGEESTAL</sequence>
<dbReference type="OrthoDB" id="10018191at2759"/>
<dbReference type="Proteomes" id="UP000799778">
    <property type="component" value="Unassembled WGS sequence"/>
</dbReference>
<evidence type="ECO:0000256" key="2">
    <source>
        <dbReference type="ARBA" id="ARBA00023242"/>
    </source>
</evidence>
<comment type="subcellular location">
    <subcellularLocation>
        <location evidence="1">Nucleus</location>
    </subcellularLocation>
</comment>
<dbReference type="PANTHER" id="PTHR47427">
    <property type="entry name" value="PROTEIN STE12"/>
    <property type="match status" value="1"/>
</dbReference>
<name>A0A6A5XD99_9PLEO</name>
<protein>
    <recommendedName>
        <fullName evidence="4">C2H2-type domain-containing protein</fullName>
    </recommendedName>
</protein>
<dbReference type="GO" id="GO:0008270">
    <property type="term" value="F:zinc ion binding"/>
    <property type="evidence" value="ECO:0007669"/>
    <property type="project" value="UniProtKB-KW"/>
</dbReference>
<keyword evidence="3" id="KW-0862">Zinc</keyword>
<dbReference type="GO" id="GO:0005634">
    <property type="term" value="C:nucleus"/>
    <property type="evidence" value="ECO:0007669"/>
    <property type="project" value="UniProtKB-SubCell"/>
</dbReference>
<organism evidence="5 6">
    <name type="scientific">Aaosphaeria arxii CBS 175.79</name>
    <dbReference type="NCBI Taxonomy" id="1450172"/>
    <lineage>
        <taxon>Eukaryota</taxon>
        <taxon>Fungi</taxon>
        <taxon>Dikarya</taxon>
        <taxon>Ascomycota</taxon>
        <taxon>Pezizomycotina</taxon>
        <taxon>Dothideomycetes</taxon>
        <taxon>Pleosporomycetidae</taxon>
        <taxon>Pleosporales</taxon>
        <taxon>Pleosporales incertae sedis</taxon>
        <taxon>Aaosphaeria</taxon>
    </lineage>
</organism>
<keyword evidence="3" id="KW-0479">Metal-binding</keyword>
<evidence type="ECO:0000256" key="1">
    <source>
        <dbReference type="ARBA" id="ARBA00004123"/>
    </source>
</evidence>
<dbReference type="GO" id="GO:1990526">
    <property type="term" value="C:Ste12p-Dig1p-Dig2p complex"/>
    <property type="evidence" value="ECO:0007669"/>
    <property type="project" value="TreeGrafter"/>
</dbReference>
<evidence type="ECO:0000259" key="4">
    <source>
        <dbReference type="PROSITE" id="PS50157"/>
    </source>
</evidence>
<dbReference type="AlphaFoldDB" id="A0A6A5XD99"/>
<feature type="domain" description="C2H2-type" evidence="4">
    <location>
        <begin position="34"/>
        <end position="68"/>
    </location>
</feature>